<reference evidence="2 3" key="1">
    <citation type="submission" date="2023-01" db="EMBL/GenBank/DDBJ databases">
        <title>Analysis of 21 Apiospora genomes using comparative genomics revels a genus with tremendous synthesis potential of carbohydrate active enzymes and secondary metabolites.</title>
        <authorList>
            <person name="Sorensen T."/>
        </authorList>
    </citation>
    <scope>NUCLEOTIDE SEQUENCE [LARGE SCALE GENOMIC DNA]</scope>
    <source>
        <strain evidence="2 3">CBS 135458</strain>
    </source>
</reference>
<name>A0ABR1SV75_9PEZI</name>
<dbReference type="GeneID" id="92099361"/>
<comment type="caution">
    <text evidence="2">The sequence shown here is derived from an EMBL/GenBank/DDBJ whole genome shotgun (WGS) entry which is preliminary data.</text>
</comment>
<evidence type="ECO:0000256" key="1">
    <source>
        <dbReference type="SAM" id="MobiDB-lite"/>
    </source>
</evidence>
<feature type="region of interest" description="Disordered" evidence="1">
    <location>
        <begin position="1"/>
        <end position="53"/>
    </location>
</feature>
<accession>A0ABR1SV75</accession>
<protein>
    <submittedName>
        <fullName evidence="2">Uncharacterized protein</fullName>
    </submittedName>
</protein>
<proteinExistence type="predicted"/>
<evidence type="ECO:0000313" key="3">
    <source>
        <dbReference type="Proteomes" id="UP001480595"/>
    </source>
</evidence>
<organism evidence="2 3">
    <name type="scientific">Apiospora phragmitis</name>
    <dbReference type="NCBI Taxonomy" id="2905665"/>
    <lineage>
        <taxon>Eukaryota</taxon>
        <taxon>Fungi</taxon>
        <taxon>Dikarya</taxon>
        <taxon>Ascomycota</taxon>
        <taxon>Pezizomycotina</taxon>
        <taxon>Sordariomycetes</taxon>
        <taxon>Xylariomycetidae</taxon>
        <taxon>Amphisphaeriales</taxon>
        <taxon>Apiosporaceae</taxon>
        <taxon>Apiospora</taxon>
    </lineage>
</organism>
<feature type="compositionally biased region" description="Basic residues" evidence="1">
    <location>
        <begin position="25"/>
        <end position="41"/>
    </location>
</feature>
<dbReference type="RefSeq" id="XP_066707974.1">
    <property type="nucleotide sequence ID" value="XM_066866298.1"/>
</dbReference>
<evidence type="ECO:0000313" key="2">
    <source>
        <dbReference type="EMBL" id="KAK8038122.1"/>
    </source>
</evidence>
<feature type="compositionally biased region" description="Basic and acidic residues" evidence="1">
    <location>
        <begin position="8"/>
        <end position="24"/>
    </location>
</feature>
<dbReference type="EMBL" id="JAQQWL010000016">
    <property type="protein sequence ID" value="KAK8038122.1"/>
    <property type="molecule type" value="Genomic_DNA"/>
</dbReference>
<sequence length="96" mass="10650">MAGAVRARGLEEGADDVGHVDHGRSKQRRRGSAQEQRKRRRLDPEEEKNLGHGGLGVFAAHSARRVDAYVVATCGSGSVESLRRLGPRTRYWTVRK</sequence>
<gene>
    <name evidence="2" type="ORF">PG994_014889</name>
</gene>
<dbReference type="Proteomes" id="UP001480595">
    <property type="component" value="Unassembled WGS sequence"/>
</dbReference>
<keyword evidence="3" id="KW-1185">Reference proteome</keyword>